<sequence length="86" mass="9619">MACLGDAVKCWTADTSCSHAVQSFPSEFSRSTETFRASSRIYNQQSFLPHSENESPITISMFDDLLFSAAPGEIEEVYVILSDWCK</sequence>
<evidence type="ECO:0000313" key="1">
    <source>
        <dbReference type="EMBL" id="KAK3733013.1"/>
    </source>
</evidence>
<protein>
    <submittedName>
        <fullName evidence="1">Uncharacterized protein</fullName>
    </submittedName>
</protein>
<reference evidence="1" key="1">
    <citation type="journal article" date="2023" name="G3 (Bethesda)">
        <title>A reference genome for the long-term kleptoplast-retaining sea slug Elysia crispata morphotype clarki.</title>
        <authorList>
            <person name="Eastman K.E."/>
            <person name="Pendleton A.L."/>
            <person name="Shaikh M.A."/>
            <person name="Suttiyut T."/>
            <person name="Ogas R."/>
            <person name="Tomko P."/>
            <person name="Gavelis G."/>
            <person name="Widhalm J.R."/>
            <person name="Wisecaver J.H."/>
        </authorList>
    </citation>
    <scope>NUCLEOTIDE SEQUENCE</scope>
    <source>
        <strain evidence="1">ECLA1</strain>
    </source>
</reference>
<keyword evidence="2" id="KW-1185">Reference proteome</keyword>
<comment type="caution">
    <text evidence="1">The sequence shown here is derived from an EMBL/GenBank/DDBJ whole genome shotgun (WGS) entry which is preliminary data.</text>
</comment>
<dbReference type="Proteomes" id="UP001283361">
    <property type="component" value="Unassembled WGS sequence"/>
</dbReference>
<dbReference type="AlphaFoldDB" id="A0AAE1CSI0"/>
<name>A0AAE1CSI0_9GAST</name>
<evidence type="ECO:0000313" key="2">
    <source>
        <dbReference type="Proteomes" id="UP001283361"/>
    </source>
</evidence>
<organism evidence="1 2">
    <name type="scientific">Elysia crispata</name>
    <name type="common">lettuce slug</name>
    <dbReference type="NCBI Taxonomy" id="231223"/>
    <lineage>
        <taxon>Eukaryota</taxon>
        <taxon>Metazoa</taxon>
        <taxon>Spiralia</taxon>
        <taxon>Lophotrochozoa</taxon>
        <taxon>Mollusca</taxon>
        <taxon>Gastropoda</taxon>
        <taxon>Heterobranchia</taxon>
        <taxon>Euthyneura</taxon>
        <taxon>Panpulmonata</taxon>
        <taxon>Sacoglossa</taxon>
        <taxon>Placobranchoidea</taxon>
        <taxon>Plakobranchidae</taxon>
        <taxon>Elysia</taxon>
    </lineage>
</organism>
<gene>
    <name evidence="1" type="ORF">RRG08_002617</name>
</gene>
<dbReference type="EMBL" id="JAWDGP010006922">
    <property type="protein sequence ID" value="KAK3733013.1"/>
    <property type="molecule type" value="Genomic_DNA"/>
</dbReference>
<accession>A0AAE1CSI0</accession>
<proteinExistence type="predicted"/>